<accession>A0ABN3D6W1</accession>
<gene>
    <name evidence="1" type="ORF">GCM10009851_01420</name>
</gene>
<dbReference type="Proteomes" id="UP001500929">
    <property type="component" value="Unassembled WGS sequence"/>
</dbReference>
<comment type="caution">
    <text evidence="1">The sequence shown here is derived from an EMBL/GenBank/DDBJ whole genome shotgun (WGS) entry which is preliminary data.</text>
</comment>
<sequence>MVANQVAVIVDIVESRRLADRRAAQLELADVFAAVDARTRPSLPLRATVGDEFQAVYPAVGPALEAILLARLALPEGLDCRFGLGLGEVEHVDDGPIGAIQDGSGWWRAREAIVMAHDREDRRVPSSRSWFRGGPEHAGLEALVNAYLLARDQVVGAMNLRARRLTYGVMCGRLQSELAVEEGITQSAVSQALRRSGGAGLVTGIEQLVVLP</sequence>
<evidence type="ECO:0000313" key="2">
    <source>
        <dbReference type="Proteomes" id="UP001500929"/>
    </source>
</evidence>
<dbReference type="InterPro" id="IPR032580">
    <property type="entry name" value="SatD"/>
</dbReference>
<reference evidence="1 2" key="1">
    <citation type="journal article" date="2019" name="Int. J. Syst. Evol. Microbiol.">
        <title>The Global Catalogue of Microorganisms (GCM) 10K type strain sequencing project: providing services to taxonomists for standard genome sequencing and annotation.</title>
        <authorList>
            <consortium name="The Broad Institute Genomics Platform"/>
            <consortium name="The Broad Institute Genome Sequencing Center for Infectious Disease"/>
            <person name="Wu L."/>
            <person name="Ma J."/>
        </authorList>
    </citation>
    <scope>NUCLEOTIDE SEQUENCE [LARGE SCALE GENOMIC DNA]</scope>
    <source>
        <strain evidence="1 2">JCM 16117</strain>
    </source>
</reference>
<keyword evidence="2" id="KW-1185">Reference proteome</keyword>
<organism evidence="1 2">
    <name type="scientific">Herbiconiux moechotypicola</name>
    <dbReference type="NCBI Taxonomy" id="637393"/>
    <lineage>
        <taxon>Bacteria</taxon>
        <taxon>Bacillati</taxon>
        <taxon>Actinomycetota</taxon>
        <taxon>Actinomycetes</taxon>
        <taxon>Micrococcales</taxon>
        <taxon>Microbacteriaceae</taxon>
        <taxon>Herbiconiux</taxon>
    </lineage>
</organism>
<dbReference type="RefSeq" id="WP_259477909.1">
    <property type="nucleotide sequence ID" value="NZ_BAAAQY010000001.1"/>
</dbReference>
<protein>
    <submittedName>
        <fullName evidence="1">SatD family protein</fullName>
    </submittedName>
</protein>
<dbReference type="EMBL" id="BAAAQY010000001">
    <property type="protein sequence ID" value="GAA2222389.1"/>
    <property type="molecule type" value="Genomic_DNA"/>
</dbReference>
<evidence type="ECO:0000313" key="1">
    <source>
        <dbReference type="EMBL" id="GAA2222389.1"/>
    </source>
</evidence>
<dbReference type="Pfam" id="PF16264">
    <property type="entry name" value="SatD"/>
    <property type="match status" value="1"/>
</dbReference>
<name>A0ABN3D6W1_9MICO</name>
<proteinExistence type="predicted"/>